<proteinExistence type="predicted"/>
<dbReference type="GO" id="GO:0046677">
    <property type="term" value="P:response to antibiotic"/>
    <property type="evidence" value="ECO:0007669"/>
    <property type="project" value="InterPro"/>
</dbReference>
<feature type="signal peptide" evidence="1">
    <location>
        <begin position="1"/>
        <end position="22"/>
    </location>
</feature>
<dbReference type="InterPro" id="IPR052036">
    <property type="entry name" value="Hydrolase/PRTase-associated"/>
</dbReference>
<organism evidence="2 3">
    <name type="scientific">Mediterraneibacter gnavus</name>
    <name type="common">Ruminococcus gnavus</name>
    <dbReference type="NCBI Taxonomy" id="33038"/>
    <lineage>
        <taxon>Bacteria</taxon>
        <taxon>Bacillati</taxon>
        <taxon>Bacillota</taxon>
        <taxon>Clostridia</taxon>
        <taxon>Lachnospirales</taxon>
        <taxon>Lachnospiraceae</taxon>
        <taxon>Mediterraneibacter</taxon>
    </lineage>
</organism>
<dbReference type="PANTHER" id="PTHR31299">
    <property type="entry name" value="ESTERASE, PUTATIVE (AFU_ORTHOLOGUE AFUA_1G05850)-RELATED"/>
    <property type="match status" value="1"/>
</dbReference>
<dbReference type="Pfam" id="PF05139">
    <property type="entry name" value="Erythro_esteras"/>
    <property type="match status" value="1"/>
</dbReference>
<dbReference type="Gene3D" id="3.40.1660.10">
    <property type="entry name" value="EreA-like (biosynthetic domain)"/>
    <property type="match status" value="1"/>
</dbReference>
<evidence type="ECO:0000313" key="2">
    <source>
        <dbReference type="EMBL" id="RHM66926.1"/>
    </source>
</evidence>
<dbReference type="PROSITE" id="PS51257">
    <property type="entry name" value="PROKAR_LIPOPROTEIN"/>
    <property type="match status" value="1"/>
</dbReference>
<feature type="chain" id="PRO_5038467912" evidence="1">
    <location>
        <begin position="23"/>
        <end position="420"/>
    </location>
</feature>
<dbReference type="CDD" id="cd14728">
    <property type="entry name" value="Ere-like"/>
    <property type="match status" value="1"/>
</dbReference>
<dbReference type="EMBL" id="QRQE01000113">
    <property type="protein sequence ID" value="RHM66926.1"/>
    <property type="molecule type" value="Genomic_DNA"/>
</dbReference>
<dbReference type="Gene3D" id="1.20.1440.30">
    <property type="entry name" value="Biosynthetic Protein domain"/>
    <property type="match status" value="1"/>
</dbReference>
<dbReference type="Proteomes" id="UP000285610">
    <property type="component" value="Unassembled WGS sequence"/>
</dbReference>
<protein>
    <submittedName>
        <fullName evidence="2">Erythromycin esterase family protein</fullName>
    </submittedName>
</protein>
<sequence>MMKLKRIFNLCLSTAICFTLFTGCGNTKSSISADLSYTQSDIGTISVSSDVQIVGLGEASHGVAQYHQMKLDVFKALVENNGCHTFIIEGDFGGALKVDQYINGGNGTAEEVVAEIGFAIYRTQEMADLVDWMRSYNETVSEKEALHFYGMDVQRFDNNKEYLFSVIDQTHPELSAEYSEVFAQLTDENRNSLDEAALNSAKESVSEFIEKLDTVETDIVDSLGQPAFDFAKECAKTIYACCEVQLSDNYNATRDQYMYEKVEWFLQHGDNTVLFINGHNGHIGKSAVAGYTCLGELLSDNLGNGYYSIGTDAQETQFNSQKGNGEFEVLEVSNSNDLNNQFSNADNGQYFIDFASATSDEVWKQILSSKQSITTLNVSLSGMQKMLKSAYTVTITPQDIFDSMIVFQSVTPSTILSEQR</sequence>
<evidence type="ECO:0000256" key="1">
    <source>
        <dbReference type="SAM" id="SignalP"/>
    </source>
</evidence>
<name>A0A415RY30_MEDGN</name>
<gene>
    <name evidence="2" type="ORF">DWZ50_20095</name>
</gene>
<dbReference type="PANTHER" id="PTHR31299:SF0">
    <property type="entry name" value="ESTERASE, PUTATIVE (AFU_ORTHOLOGUE AFUA_1G05850)-RELATED"/>
    <property type="match status" value="1"/>
</dbReference>
<dbReference type="AlphaFoldDB" id="A0A415RY30"/>
<dbReference type="Gene3D" id="3.30.1870.10">
    <property type="entry name" value="EreA-like, domain 2"/>
    <property type="match status" value="1"/>
</dbReference>
<dbReference type="SUPFAM" id="SSF159501">
    <property type="entry name" value="EreA/ChaN-like"/>
    <property type="match status" value="1"/>
</dbReference>
<reference evidence="2 3" key="1">
    <citation type="submission" date="2018-08" db="EMBL/GenBank/DDBJ databases">
        <title>A genome reference for cultivated species of the human gut microbiota.</title>
        <authorList>
            <person name="Zou Y."/>
            <person name="Xue W."/>
            <person name="Luo G."/>
        </authorList>
    </citation>
    <scope>NUCLEOTIDE SEQUENCE [LARGE SCALE GENOMIC DNA]</scope>
    <source>
        <strain evidence="2 3">AF33-12</strain>
    </source>
</reference>
<accession>A0A415RY30</accession>
<dbReference type="InterPro" id="IPR007815">
    <property type="entry name" value="Emycin_Estase"/>
</dbReference>
<keyword evidence="1" id="KW-0732">Signal</keyword>
<evidence type="ECO:0000313" key="3">
    <source>
        <dbReference type="Proteomes" id="UP000285610"/>
    </source>
</evidence>
<comment type="caution">
    <text evidence="2">The sequence shown here is derived from an EMBL/GenBank/DDBJ whole genome shotgun (WGS) entry which is preliminary data.</text>
</comment>